<dbReference type="CDD" id="cd06223">
    <property type="entry name" value="PRTases_typeI"/>
    <property type="match status" value="1"/>
</dbReference>
<dbReference type="Gene3D" id="3.40.50.2020">
    <property type="match status" value="1"/>
</dbReference>
<evidence type="ECO:0000256" key="6">
    <source>
        <dbReference type="ARBA" id="ARBA00011738"/>
    </source>
</evidence>
<dbReference type="GO" id="GO:0006166">
    <property type="term" value="P:purine ribonucleoside salvage"/>
    <property type="evidence" value="ECO:0007669"/>
    <property type="project" value="UniProtKB-UniRule"/>
</dbReference>
<keyword evidence="11 12" id="KW-0660">Purine salvage</keyword>
<comment type="pathway">
    <text evidence="4 12">Purine metabolism; AMP biosynthesis via salvage pathway; AMP from adenine: step 1/1.</text>
</comment>
<evidence type="ECO:0000256" key="12">
    <source>
        <dbReference type="HAMAP-Rule" id="MF_00004"/>
    </source>
</evidence>
<evidence type="ECO:0000259" key="13">
    <source>
        <dbReference type="Pfam" id="PF00156"/>
    </source>
</evidence>
<comment type="subcellular location">
    <subcellularLocation>
        <location evidence="3 12">Cytoplasm</location>
    </subcellularLocation>
</comment>
<dbReference type="NCBIfam" id="NF002636">
    <property type="entry name" value="PRK02304.1-5"/>
    <property type="match status" value="1"/>
</dbReference>
<keyword evidence="8 12" id="KW-0963">Cytoplasm</keyword>
<dbReference type="GO" id="GO:0002055">
    <property type="term" value="F:adenine binding"/>
    <property type="evidence" value="ECO:0007669"/>
    <property type="project" value="TreeGrafter"/>
</dbReference>
<dbReference type="GO" id="GO:0016208">
    <property type="term" value="F:AMP binding"/>
    <property type="evidence" value="ECO:0007669"/>
    <property type="project" value="TreeGrafter"/>
</dbReference>
<comment type="subunit">
    <text evidence="6 12">Homodimer.</text>
</comment>
<organism evidence="14 15">
    <name type="scientific">Candidatus Anaerobiospirillum merdipullorum</name>
    <dbReference type="NCBI Taxonomy" id="2838450"/>
    <lineage>
        <taxon>Bacteria</taxon>
        <taxon>Pseudomonadati</taxon>
        <taxon>Pseudomonadota</taxon>
        <taxon>Gammaproteobacteria</taxon>
        <taxon>Aeromonadales</taxon>
        <taxon>Succinivibrionaceae</taxon>
        <taxon>Anaerobiospirillum</taxon>
    </lineage>
</organism>
<dbReference type="InterPro" id="IPR005764">
    <property type="entry name" value="Ade_phspho_trans"/>
</dbReference>
<evidence type="ECO:0000256" key="9">
    <source>
        <dbReference type="ARBA" id="ARBA00022676"/>
    </source>
</evidence>
<reference evidence="14" key="2">
    <citation type="submission" date="2021-04" db="EMBL/GenBank/DDBJ databases">
        <authorList>
            <person name="Gilroy R."/>
        </authorList>
    </citation>
    <scope>NUCLEOTIDE SEQUENCE</scope>
    <source>
        <strain evidence="14">687</strain>
    </source>
</reference>
<dbReference type="FunFam" id="3.40.50.2020:FF:000004">
    <property type="entry name" value="Adenine phosphoribosyltransferase"/>
    <property type="match status" value="1"/>
</dbReference>
<evidence type="ECO:0000256" key="2">
    <source>
        <dbReference type="ARBA" id="ARBA00003968"/>
    </source>
</evidence>
<dbReference type="Pfam" id="PF00156">
    <property type="entry name" value="Pribosyltran"/>
    <property type="match status" value="1"/>
</dbReference>
<evidence type="ECO:0000256" key="1">
    <source>
        <dbReference type="ARBA" id="ARBA00000868"/>
    </source>
</evidence>
<evidence type="ECO:0000313" key="14">
    <source>
        <dbReference type="EMBL" id="MBU3825970.1"/>
    </source>
</evidence>
<protein>
    <recommendedName>
        <fullName evidence="7 12">Adenine phosphoribosyltransferase</fullName>
        <shortName evidence="12">APRT</shortName>
        <ecNumber evidence="7 12">2.4.2.7</ecNumber>
    </recommendedName>
</protein>
<dbReference type="PANTHER" id="PTHR32315:SF3">
    <property type="entry name" value="ADENINE PHOSPHORIBOSYLTRANSFERASE"/>
    <property type="match status" value="1"/>
</dbReference>
<keyword evidence="10 12" id="KW-0808">Transferase</keyword>
<dbReference type="GO" id="GO:0003999">
    <property type="term" value="F:adenine phosphoribosyltransferase activity"/>
    <property type="evidence" value="ECO:0007669"/>
    <property type="project" value="UniProtKB-UniRule"/>
</dbReference>
<dbReference type="AlphaFoldDB" id="A0A9E2KL35"/>
<comment type="catalytic activity">
    <reaction evidence="1 12">
        <text>AMP + diphosphate = 5-phospho-alpha-D-ribose 1-diphosphate + adenine</text>
        <dbReference type="Rhea" id="RHEA:16609"/>
        <dbReference type="ChEBI" id="CHEBI:16708"/>
        <dbReference type="ChEBI" id="CHEBI:33019"/>
        <dbReference type="ChEBI" id="CHEBI:58017"/>
        <dbReference type="ChEBI" id="CHEBI:456215"/>
        <dbReference type="EC" id="2.4.2.7"/>
    </reaction>
</comment>
<dbReference type="NCBIfam" id="TIGR01090">
    <property type="entry name" value="apt"/>
    <property type="match status" value="1"/>
</dbReference>
<reference evidence="14" key="1">
    <citation type="journal article" date="2021" name="PeerJ">
        <title>Extensive microbial diversity within the chicken gut microbiome revealed by metagenomics and culture.</title>
        <authorList>
            <person name="Gilroy R."/>
            <person name="Ravi A."/>
            <person name="Getino M."/>
            <person name="Pursley I."/>
            <person name="Horton D.L."/>
            <person name="Alikhan N.F."/>
            <person name="Baker D."/>
            <person name="Gharbi K."/>
            <person name="Hall N."/>
            <person name="Watson M."/>
            <person name="Adriaenssens E.M."/>
            <person name="Foster-Nyarko E."/>
            <person name="Jarju S."/>
            <person name="Secka A."/>
            <person name="Antonio M."/>
            <person name="Oren A."/>
            <person name="Chaudhuri R.R."/>
            <person name="La Ragione R."/>
            <person name="Hildebrand F."/>
            <person name="Pallen M.J."/>
        </authorList>
    </citation>
    <scope>NUCLEOTIDE SEQUENCE</scope>
    <source>
        <strain evidence="14">687</strain>
    </source>
</reference>
<evidence type="ECO:0000313" key="15">
    <source>
        <dbReference type="Proteomes" id="UP000824150"/>
    </source>
</evidence>
<dbReference type="InterPro" id="IPR050054">
    <property type="entry name" value="UPRTase/APRTase"/>
</dbReference>
<proteinExistence type="inferred from homology"/>
<evidence type="ECO:0000256" key="10">
    <source>
        <dbReference type="ARBA" id="ARBA00022679"/>
    </source>
</evidence>
<dbReference type="PANTHER" id="PTHR32315">
    <property type="entry name" value="ADENINE PHOSPHORIBOSYLTRANSFERASE"/>
    <property type="match status" value="1"/>
</dbReference>
<dbReference type="GO" id="GO:0006168">
    <property type="term" value="P:adenine salvage"/>
    <property type="evidence" value="ECO:0007669"/>
    <property type="project" value="InterPro"/>
</dbReference>
<dbReference type="EC" id="2.4.2.7" evidence="7 12"/>
<dbReference type="GO" id="GO:0044209">
    <property type="term" value="P:AMP salvage"/>
    <property type="evidence" value="ECO:0007669"/>
    <property type="project" value="UniProtKB-UniRule"/>
</dbReference>
<name>A0A9E2KL35_9GAMM</name>
<evidence type="ECO:0000256" key="7">
    <source>
        <dbReference type="ARBA" id="ARBA00011893"/>
    </source>
</evidence>
<dbReference type="NCBIfam" id="NF002632">
    <property type="entry name" value="PRK02304.1-1"/>
    <property type="match status" value="1"/>
</dbReference>
<dbReference type="SUPFAM" id="SSF53271">
    <property type="entry name" value="PRTase-like"/>
    <property type="match status" value="1"/>
</dbReference>
<dbReference type="InterPro" id="IPR000836">
    <property type="entry name" value="PRTase_dom"/>
</dbReference>
<evidence type="ECO:0000256" key="3">
    <source>
        <dbReference type="ARBA" id="ARBA00004496"/>
    </source>
</evidence>
<dbReference type="HAMAP" id="MF_00004">
    <property type="entry name" value="Aden_phosphoribosyltr"/>
    <property type="match status" value="1"/>
</dbReference>
<sequence length="190" mass="20888">MINPADIANFKEKSAYLQGNIKSIPDFPKPGILFRDITSLCEDKKAFTLCIDLLYEIFKDSAIDKIVCAEARGFVFGAPLAYRLGAGLVLVRKPGKLPRAVISEHYDLEYGQNVLQVNLDAIKPGERVLVLDDLLATGGTVEAMIKLVRRLKGEVVAAGFVLELFDLGAAERLRKNCQVEVVSLVKFPGH</sequence>
<comment type="caution">
    <text evidence="14">The sequence shown here is derived from an EMBL/GenBank/DDBJ whole genome shotgun (WGS) entry which is preliminary data.</text>
</comment>
<dbReference type="Proteomes" id="UP000824150">
    <property type="component" value="Unassembled WGS sequence"/>
</dbReference>
<comment type="function">
    <text evidence="2 12">Catalyzes a salvage reaction resulting in the formation of AMP, that is energically less costly than de novo synthesis.</text>
</comment>
<dbReference type="EMBL" id="JAHLFG010000006">
    <property type="protein sequence ID" value="MBU3825970.1"/>
    <property type="molecule type" value="Genomic_DNA"/>
</dbReference>
<gene>
    <name evidence="12 14" type="primary">apt</name>
    <name evidence="14" type="ORF">IAA31_00545</name>
</gene>
<keyword evidence="9 12" id="KW-0328">Glycosyltransferase</keyword>
<evidence type="ECO:0000256" key="4">
    <source>
        <dbReference type="ARBA" id="ARBA00004659"/>
    </source>
</evidence>
<dbReference type="GO" id="GO:0005737">
    <property type="term" value="C:cytoplasm"/>
    <property type="evidence" value="ECO:0007669"/>
    <property type="project" value="UniProtKB-SubCell"/>
</dbReference>
<evidence type="ECO:0000256" key="5">
    <source>
        <dbReference type="ARBA" id="ARBA00008391"/>
    </source>
</evidence>
<dbReference type="InterPro" id="IPR029057">
    <property type="entry name" value="PRTase-like"/>
</dbReference>
<dbReference type="NCBIfam" id="NF002634">
    <property type="entry name" value="PRK02304.1-3"/>
    <property type="match status" value="1"/>
</dbReference>
<evidence type="ECO:0000256" key="8">
    <source>
        <dbReference type="ARBA" id="ARBA00022490"/>
    </source>
</evidence>
<comment type="similarity">
    <text evidence="5 12">Belongs to the purine/pyrimidine phosphoribosyltransferase family.</text>
</comment>
<accession>A0A9E2KL35</accession>
<feature type="domain" description="Phosphoribosyltransferase" evidence="13">
    <location>
        <begin position="43"/>
        <end position="166"/>
    </location>
</feature>
<evidence type="ECO:0000256" key="11">
    <source>
        <dbReference type="ARBA" id="ARBA00022726"/>
    </source>
</evidence>